<evidence type="ECO:0000313" key="3">
    <source>
        <dbReference type="Proteomes" id="UP000321926"/>
    </source>
</evidence>
<organism evidence="2 3">
    <name type="scientific">Pontibacter qinzhouensis</name>
    <dbReference type="NCBI Taxonomy" id="2603253"/>
    <lineage>
        <taxon>Bacteria</taxon>
        <taxon>Pseudomonadati</taxon>
        <taxon>Bacteroidota</taxon>
        <taxon>Cytophagia</taxon>
        <taxon>Cytophagales</taxon>
        <taxon>Hymenobacteraceae</taxon>
        <taxon>Pontibacter</taxon>
    </lineage>
</organism>
<dbReference type="EMBL" id="VRTY01000066">
    <property type="protein sequence ID" value="TXK37007.1"/>
    <property type="molecule type" value="Genomic_DNA"/>
</dbReference>
<accession>A0A5C8JK93</accession>
<evidence type="ECO:0000256" key="1">
    <source>
        <dbReference type="SAM" id="Phobius"/>
    </source>
</evidence>
<feature type="transmembrane region" description="Helical" evidence="1">
    <location>
        <begin position="163"/>
        <end position="184"/>
    </location>
</feature>
<feature type="transmembrane region" description="Helical" evidence="1">
    <location>
        <begin position="228"/>
        <end position="250"/>
    </location>
</feature>
<feature type="transmembrane region" description="Helical" evidence="1">
    <location>
        <begin position="196"/>
        <end position="221"/>
    </location>
</feature>
<protein>
    <submittedName>
        <fullName evidence="2">Uncharacterized protein</fullName>
    </submittedName>
</protein>
<reference evidence="2 3" key="1">
    <citation type="submission" date="2019-08" db="EMBL/GenBank/DDBJ databases">
        <authorList>
            <person name="Shi S."/>
        </authorList>
    </citation>
    <scope>NUCLEOTIDE SEQUENCE [LARGE SCALE GENOMIC DNA]</scope>
    <source>
        <strain evidence="2 3">GY10130</strain>
    </source>
</reference>
<feature type="transmembrane region" description="Helical" evidence="1">
    <location>
        <begin position="262"/>
        <end position="284"/>
    </location>
</feature>
<dbReference type="RefSeq" id="WP_147922796.1">
    <property type="nucleotide sequence ID" value="NZ_VRTY01000066.1"/>
</dbReference>
<dbReference type="AlphaFoldDB" id="A0A5C8JK93"/>
<evidence type="ECO:0000313" key="2">
    <source>
        <dbReference type="EMBL" id="TXK37007.1"/>
    </source>
</evidence>
<gene>
    <name evidence="2" type="ORF">FVR03_16125</name>
</gene>
<comment type="caution">
    <text evidence="2">The sequence shown here is derived from an EMBL/GenBank/DDBJ whole genome shotgun (WGS) entry which is preliminary data.</text>
</comment>
<keyword evidence="1" id="KW-1133">Transmembrane helix</keyword>
<feature type="transmembrane region" description="Helical" evidence="1">
    <location>
        <begin position="69"/>
        <end position="86"/>
    </location>
</feature>
<feature type="transmembrane region" description="Helical" evidence="1">
    <location>
        <begin position="120"/>
        <end position="142"/>
    </location>
</feature>
<feature type="transmembrane region" description="Helical" evidence="1">
    <location>
        <begin position="7"/>
        <end position="26"/>
    </location>
</feature>
<proteinExistence type="predicted"/>
<keyword evidence="1" id="KW-0812">Transmembrane</keyword>
<dbReference type="OrthoDB" id="3260635at2"/>
<feature type="transmembrane region" description="Helical" evidence="1">
    <location>
        <begin position="95"/>
        <end position="114"/>
    </location>
</feature>
<sequence length="308" mass="33633">MKNKFTVSILVLFIAAVAIIATLAGITSSGGPGPFWHDTVRGATIAIYGKGIYQHMSAEVAPQGIAQDYVTLFLAVPLLLVSMFFARGGSLVSRFLLAGTLLYFVLTYLFYLVMCTYNVMFLGYAMLLSASFFALSLTILSFNKKRLKAAFNASTPVKTLGAFLILVTFSIALLWLSVVVTPLLDGSIIPLQVDHYTTLVVQGLDLSLFLPIGFVAGLLLIQEKKIGYLLAPVYFVFLSLLMTALSVKIYTMGMLGFSIEPAVYIIPTINVLTIVATALLLYNVQLKKVRTTKKVQQHYSGREHAMSA</sequence>
<name>A0A5C8JK93_9BACT</name>
<keyword evidence="3" id="KW-1185">Reference proteome</keyword>
<dbReference type="Proteomes" id="UP000321926">
    <property type="component" value="Unassembled WGS sequence"/>
</dbReference>
<keyword evidence="1" id="KW-0472">Membrane</keyword>